<gene>
    <name evidence="2" type="ORF">C4K46_01230</name>
</gene>
<dbReference type="InterPro" id="IPR029063">
    <property type="entry name" value="SAM-dependent_MTases_sf"/>
</dbReference>
<protein>
    <submittedName>
        <fullName evidence="2">Class I SAM-dependent methyltransferase</fullName>
    </submittedName>
</protein>
<dbReference type="Pfam" id="PF08241">
    <property type="entry name" value="Methyltransf_11"/>
    <property type="match status" value="1"/>
</dbReference>
<sequence length="234" mass="27209">MDLQEYKKYIQEPWGQLYYEIVFQQLINLENQKILDFGSGFGIVSNFLAQKNQVLAVEPNQQLINERKDTYDYEQVCGSIEVLDQLPDASFDIIICHNVLEYVEDPASYLKEFARLLKVGGKVSLIKHNQVGRIMQAVVFENNIKKARALEAGQAYQTHSMGEAHLYKLEDVTQDLPLEIQDYQGIRVFYGLQINEFKTVPDWHENLLGMELAVYDQSPYRDIAAFQHLWLRKI</sequence>
<dbReference type="RefSeq" id="WP_209626545.1">
    <property type="nucleotide sequence ID" value="NZ_PRDG01000001.1"/>
</dbReference>
<dbReference type="EMBL" id="PRDG01000001">
    <property type="protein sequence ID" value="MBP2622556.1"/>
    <property type="molecule type" value="Genomic_DNA"/>
</dbReference>
<dbReference type="GO" id="GO:0008168">
    <property type="term" value="F:methyltransferase activity"/>
    <property type="evidence" value="ECO:0007669"/>
    <property type="project" value="UniProtKB-KW"/>
</dbReference>
<comment type="caution">
    <text evidence="2">The sequence shown here is derived from an EMBL/GenBank/DDBJ whole genome shotgun (WGS) entry which is preliminary data.</text>
</comment>
<organism evidence="2 3">
    <name type="scientific">Streptococcus oricebi</name>
    <dbReference type="NCBI Taxonomy" id="1547447"/>
    <lineage>
        <taxon>Bacteria</taxon>
        <taxon>Bacillati</taxon>
        <taxon>Bacillota</taxon>
        <taxon>Bacilli</taxon>
        <taxon>Lactobacillales</taxon>
        <taxon>Streptococcaceae</taxon>
        <taxon>Streptococcus</taxon>
    </lineage>
</organism>
<dbReference type="InterPro" id="IPR013216">
    <property type="entry name" value="Methyltransf_11"/>
</dbReference>
<dbReference type="SUPFAM" id="SSF53335">
    <property type="entry name" value="S-adenosyl-L-methionine-dependent methyltransferases"/>
    <property type="match status" value="1"/>
</dbReference>
<evidence type="ECO:0000313" key="2">
    <source>
        <dbReference type="EMBL" id="MBP2622556.1"/>
    </source>
</evidence>
<keyword evidence="2" id="KW-0808">Transferase</keyword>
<accession>A0ABS5B216</accession>
<dbReference type="PANTHER" id="PTHR45036:SF1">
    <property type="entry name" value="METHYLTRANSFERASE LIKE 7A"/>
    <property type="match status" value="1"/>
</dbReference>
<feature type="domain" description="Methyltransferase type 11" evidence="1">
    <location>
        <begin position="35"/>
        <end position="123"/>
    </location>
</feature>
<dbReference type="Gene3D" id="3.40.50.150">
    <property type="entry name" value="Vaccinia Virus protein VP39"/>
    <property type="match status" value="1"/>
</dbReference>
<dbReference type="GO" id="GO:0032259">
    <property type="term" value="P:methylation"/>
    <property type="evidence" value="ECO:0007669"/>
    <property type="project" value="UniProtKB-KW"/>
</dbReference>
<keyword evidence="2" id="KW-0489">Methyltransferase</keyword>
<dbReference type="CDD" id="cd02440">
    <property type="entry name" value="AdoMet_MTases"/>
    <property type="match status" value="1"/>
</dbReference>
<dbReference type="InterPro" id="IPR052356">
    <property type="entry name" value="Thiol_S-MT"/>
</dbReference>
<keyword evidence="3" id="KW-1185">Reference proteome</keyword>
<reference evidence="2 3" key="1">
    <citation type="submission" date="2018-02" db="EMBL/GenBank/DDBJ databases">
        <title>Draft genome sequence of Streptococcus oricebi CCUG 70868T type strain.</title>
        <authorList>
            <person name="Mendez V."/>
            <person name="Salva-Serra F."/>
            <person name="Jaen-Luchoro D."/>
            <person name="Gonzales-Siles L."/>
            <person name="Karlsson R."/>
            <person name="Engstrom-Jakobsson H."/>
            <person name="Busquets A."/>
            <person name="Gomila M."/>
            <person name="Pineiro-Iglesias B."/>
            <person name="Bennasar-Figueras A."/>
            <person name="Seeger M."/>
            <person name="Moore E."/>
        </authorList>
    </citation>
    <scope>NUCLEOTIDE SEQUENCE [LARGE SCALE GENOMIC DNA]</scope>
    <source>
        <strain evidence="2 3">CCUG 70868</strain>
    </source>
</reference>
<dbReference type="Proteomes" id="UP001519296">
    <property type="component" value="Unassembled WGS sequence"/>
</dbReference>
<evidence type="ECO:0000259" key="1">
    <source>
        <dbReference type="Pfam" id="PF08241"/>
    </source>
</evidence>
<dbReference type="PANTHER" id="PTHR45036">
    <property type="entry name" value="METHYLTRANSFERASE LIKE 7B"/>
    <property type="match status" value="1"/>
</dbReference>
<name>A0ABS5B216_9STRE</name>
<evidence type="ECO:0000313" key="3">
    <source>
        <dbReference type="Proteomes" id="UP001519296"/>
    </source>
</evidence>
<proteinExistence type="predicted"/>